<feature type="transmembrane region" description="Helical" evidence="1">
    <location>
        <begin position="55"/>
        <end position="73"/>
    </location>
</feature>
<keyword evidence="3" id="KW-1185">Reference proteome</keyword>
<sequence>MIKASGMKLNPNYSKSLIISSNAVYQKHSYYLYIALSSVLLFLVLIFWLSIPNPVYKILKSVVAGLLLIYYSWEIIYFDSIMPGIHPSSPLSPSSIK</sequence>
<dbReference type="EMBL" id="KK120930">
    <property type="protein sequence ID" value="KFM79398.1"/>
    <property type="molecule type" value="Genomic_DNA"/>
</dbReference>
<feature type="non-terminal residue" evidence="2">
    <location>
        <position position="97"/>
    </location>
</feature>
<dbReference type="AlphaFoldDB" id="A0A087UPV9"/>
<evidence type="ECO:0000313" key="2">
    <source>
        <dbReference type="EMBL" id="KFM79398.1"/>
    </source>
</evidence>
<evidence type="ECO:0000313" key="3">
    <source>
        <dbReference type="Proteomes" id="UP000054359"/>
    </source>
</evidence>
<dbReference type="Proteomes" id="UP000054359">
    <property type="component" value="Unassembled WGS sequence"/>
</dbReference>
<organism evidence="2 3">
    <name type="scientific">Stegodyphus mimosarum</name>
    <name type="common">African social velvet spider</name>
    <dbReference type="NCBI Taxonomy" id="407821"/>
    <lineage>
        <taxon>Eukaryota</taxon>
        <taxon>Metazoa</taxon>
        <taxon>Ecdysozoa</taxon>
        <taxon>Arthropoda</taxon>
        <taxon>Chelicerata</taxon>
        <taxon>Arachnida</taxon>
        <taxon>Araneae</taxon>
        <taxon>Araneomorphae</taxon>
        <taxon>Entelegynae</taxon>
        <taxon>Eresoidea</taxon>
        <taxon>Eresidae</taxon>
        <taxon>Stegodyphus</taxon>
    </lineage>
</organism>
<proteinExistence type="predicted"/>
<reference evidence="2 3" key="1">
    <citation type="submission" date="2013-11" db="EMBL/GenBank/DDBJ databases">
        <title>Genome sequencing of Stegodyphus mimosarum.</title>
        <authorList>
            <person name="Bechsgaard J."/>
        </authorList>
    </citation>
    <scope>NUCLEOTIDE SEQUENCE [LARGE SCALE GENOMIC DNA]</scope>
</reference>
<dbReference type="InterPro" id="IPR029383">
    <property type="entry name" value="ARL6IP6"/>
</dbReference>
<dbReference type="OrthoDB" id="10070125at2759"/>
<dbReference type="Pfam" id="PF15062">
    <property type="entry name" value="ARL6IP6"/>
    <property type="match status" value="1"/>
</dbReference>
<feature type="transmembrane region" description="Helical" evidence="1">
    <location>
        <begin position="30"/>
        <end position="49"/>
    </location>
</feature>
<keyword evidence="1" id="KW-1133">Transmembrane helix</keyword>
<gene>
    <name evidence="2" type="ORF">X975_17442</name>
</gene>
<keyword evidence="1" id="KW-0472">Membrane</keyword>
<protein>
    <submittedName>
        <fullName evidence="2">Uncharacterized protein</fullName>
    </submittedName>
</protein>
<name>A0A087UPV9_STEMI</name>
<accession>A0A087UPV9</accession>
<keyword evidence="1" id="KW-0812">Transmembrane</keyword>
<evidence type="ECO:0000256" key="1">
    <source>
        <dbReference type="SAM" id="Phobius"/>
    </source>
</evidence>